<evidence type="ECO:0000313" key="4">
    <source>
        <dbReference type="Proteomes" id="UP000294558"/>
    </source>
</evidence>
<accession>A0A4R7I4K5</accession>
<keyword evidence="1" id="KW-0472">Membrane</keyword>
<dbReference type="Pfam" id="PF01590">
    <property type="entry name" value="GAF"/>
    <property type="match status" value="1"/>
</dbReference>
<dbReference type="GO" id="GO:0052621">
    <property type="term" value="F:diguanylate cyclase activity"/>
    <property type="evidence" value="ECO:0007669"/>
    <property type="project" value="TreeGrafter"/>
</dbReference>
<evidence type="ECO:0000313" key="3">
    <source>
        <dbReference type="EMBL" id="TDT17899.1"/>
    </source>
</evidence>
<dbReference type="PANTHER" id="PTHR45138">
    <property type="entry name" value="REGULATORY COMPONENTS OF SENSORY TRANSDUCTION SYSTEM"/>
    <property type="match status" value="1"/>
</dbReference>
<dbReference type="InterPro" id="IPR029016">
    <property type="entry name" value="GAF-like_dom_sf"/>
</dbReference>
<dbReference type="InterPro" id="IPR043128">
    <property type="entry name" value="Rev_trsase/Diguanyl_cyclase"/>
</dbReference>
<sequence>MVSRRIVTAIAAVTIVAGGGPEIVAAAGLDGIVASDDEARSAHEAAVLVAREMVTIREAGGFAAGSPMSALTDSLDGTIAAVDLADFDRLEHDGHDYLETMFDDGISFSRPVYEALEPLPRGDRSRLDQGRQLSIDGDGYLHAIDHLLHHGGRAPIRPRPGPPIEVTAAALTAFVERGELAPQSPGAPDPPGGPIDVPYGRDRHGDSAGFPTWAIVAIAAAAGVAGWAIASRRRSSPSPDHRASDLLDAGRSFAEVHTVHEVEAIAAERAMAITGAEAAVYVRVTDDGFERGRSIGLEHFDMSSVGSSVVARTVATGREIGVVANDPAIGERRSVLAAPIVAAGHAAGVIVLTRRPGRPFDQDEIDTFAALRPLVGAALAGAMSRELIHTEAYVDSLTGLANRRALDERLESVTGNVLVLMVDVDRFKLVNDVHGHQAGDVALRSVARTIEDAVGERGTAYRYGGEEFAIVLDSGDSAALGCVSERVRAAVEATPIEVDGTVLNLTVSIGTAWGDDPTDAIARADIALYEAKRSGRNRVVAAPGRLLEATRDELATS</sequence>
<dbReference type="Pfam" id="PF00990">
    <property type="entry name" value="GGDEF"/>
    <property type="match status" value="1"/>
</dbReference>
<dbReference type="SUPFAM" id="SSF55073">
    <property type="entry name" value="Nucleotide cyclase"/>
    <property type="match status" value="1"/>
</dbReference>
<gene>
    <name evidence="3" type="ORF">BDK89_3512</name>
</gene>
<dbReference type="PANTHER" id="PTHR45138:SF9">
    <property type="entry name" value="DIGUANYLATE CYCLASE DGCM-RELATED"/>
    <property type="match status" value="1"/>
</dbReference>
<dbReference type="PROSITE" id="PS50887">
    <property type="entry name" value="GGDEF"/>
    <property type="match status" value="1"/>
</dbReference>
<dbReference type="InterPro" id="IPR029787">
    <property type="entry name" value="Nucleotide_cyclase"/>
</dbReference>
<dbReference type="InterPro" id="IPR003018">
    <property type="entry name" value="GAF"/>
</dbReference>
<dbReference type="InterPro" id="IPR000160">
    <property type="entry name" value="GGDEF_dom"/>
</dbReference>
<dbReference type="RefSeq" id="WP_133870152.1">
    <property type="nucleotide sequence ID" value="NZ_SOAU01000001.1"/>
</dbReference>
<dbReference type="GO" id="GO:0043709">
    <property type="term" value="P:cell adhesion involved in single-species biofilm formation"/>
    <property type="evidence" value="ECO:0007669"/>
    <property type="project" value="TreeGrafter"/>
</dbReference>
<organism evidence="3 4">
    <name type="scientific">Ilumatobacter fluminis</name>
    <dbReference type="NCBI Taxonomy" id="467091"/>
    <lineage>
        <taxon>Bacteria</taxon>
        <taxon>Bacillati</taxon>
        <taxon>Actinomycetota</taxon>
        <taxon>Acidimicrobiia</taxon>
        <taxon>Acidimicrobiales</taxon>
        <taxon>Ilumatobacteraceae</taxon>
        <taxon>Ilumatobacter</taxon>
    </lineage>
</organism>
<dbReference type="InterPro" id="IPR050469">
    <property type="entry name" value="Diguanylate_Cyclase"/>
</dbReference>
<dbReference type="NCBIfam" id="TIGR00254">
    <property type="entry name" value="GGDEF"/>
    <property type="match status" value="1"/>
</dbReference>
<evidence type="ECO:0000256" key="1">
    <source>
        <dbReference type="SAM" id="Phobius"/>
    </source>
</evidence>
<dbReference type="Gene3D" id="3.30.70.270">
    <property type="match status" value="1"/>
</dbReference>
<dbReference type="Gene3D" id="3.30.450.40">
    <property type="match status" value="1"/>
</dbReference>
<dbReference type="OrthoDB" id="23692at2"/>
<keyword evidence="4" id="KW-1185">Reference proteome</keyword>
<keyword evidence="1" id="KW-1133">Transmembrane helix</keyword>
<protein>
    <submittedName>
        <fullName evidence="3">Diguanylate cyclase (GGDEF)-like protein</fullName>
    </submittedName>
</protein>
<dbReference type="EMBL" id="SOAU01000001">
    <property type="protein sequence ID" value="TDT17899.1"/>
    <property type="molecule type" value="Genomic_DNA"/>
</dbReference>
<proteinExistence type="predicted"/>
<dbReference type="SUPFAM" id="SSF55781">
    <property type="entry name" value="GAF domain-like"/>
    <property type="match status" value="1"/>
</dbReference>
<dbReference type="GO" id="GO:0005886">
    <property type="term" value="C:plasma membrane"/>
    <property type="evidence" value="ECO:0007669"/>
    <property type="project" value="TreeGrafter"/>
</dbReference>
<dbReference type="GO" id="GO:1902201">
    <property type="term" value="P:negative regulation of bacterial-type flagellum-dependent cell motility"/>
    <property type="evidence" value="ECO:0007669"/>
    <property type="project" value="TreeGrafter"/>
</dbReference>
<dbReference type="SMART" id="SM00267">
    <property type="entry name" value="GGDEF"/>
    <property type="match status" value="1"/>
</dbReference>
<comment type="caution">
    <text evidence="3">The sequence shown here is derived from an EMBL/GenBank/DDBJ whole genome shotgun (WGS) entry which is preliminary data.</text>
</comment>
<feature type="transmembrane region" description="Helical" evidence="1">
    <location>
        <begin position="210"/>
        <end position="230"/>
    </location>
</feature>
<keyword evidence="1" id="KW-0812">Transmembrane</keyword>
<feature type="domain" description="GGDEF" evidence="2">
    <location>
        <begin position="415"/>
        <end position="544"/>
    </location>
</feature>
<dbReference type="AlphaFoldDB" id="A0A4R7I4K5"/>
<name>A0A4R7I4K5_9ACTN</name>
<dbReference type="CDD" id="cd01949">
    <property type="entry name" value="GGDEF"/>
    <property type="match status" value="1"/>
</dbReference>
<dbReference type="Proteomes" id="UP000294558">
    <property type="component" value="Unassembled WGS sequence"/>
</dbReference>
<reference evidence="3 4" key="1">
    <citation type="submission" date="2019-03" db="EMBL/GenBank/DDBJ databases">
        <title>Sequencing the genomes of 1000 actinobacteria strains.</title>
        <authorList>
            <person name="Klenk H.-P."/>
        </authorList>
    </citation>
    <scope>NUCLEOTIDE SEQUENCE [LARGE SCALE GENOMIC DNA]</scope>
    <source>
        <strain evidence="3 4">DSM 18936</strain>
    </source>
</reference>
<evidence type="ECO:0000259" key="2">
    <source>
        <dbReference type="PROSITE" id="PS50887"/>
    </source>
</evidence>